<proteinExistence type="inferred from homology"/>
<dbReference type="PANTHER" id="PTHR43744">
    <property type="entry name" value="ABC TRANSPORTER PERMEASE PROTEIN MG189-RELATED-RELATED"/>
    <property type="match status" value="1"/>
</dbReference>
<evidence type="ECO:0000259" key="9">
    <source>
        <dbReference type="PROSITE" id="PS50928"/>
    </source>
</evidence>
<dbReference type="Pfam" id="PF00528">
    <property type="entry name" value="BPD_transp_1"/>
    <property type="match status" value="1"/>
</dbReference>
<dbReference type="PROSITE" id="PS50928">
    <property type="entry name" value="ABC_TM1"/>
    <property type="match status" value="1"/>
</dbReference>
<name>A0A1T5KVU1_9MICO</name>
<feature type="transmembrane region" description="Helical" evidence="7">
    <location>
        <begin position="69"/>
        <end position="91"/>
    </location>
</feature>
<keyword evidence="4 7" id="KW-0812">Transmembrane</keyword>
<evidence type="ECO:0000256" key="2">
    <source>
        <dbReference type="ARBA" id="ARBA00022448"/>
    </source>
</evidence>
<evidence type="ECO:0000313" key="10">
    <source>
        <dbReference type="EMBL" id="SKC67922.1"/>
    </source>
</evidence>
<dbReference type="SUPFAM" id="SSF161098">
    <property type="entry name" value="MetI-like"/>
    <property type="match status" value="1"/>
</dbReference>
<sequence length="335" mass="35403">MSTSTPTRPRGGDDGVEGAGSANGNGSASGNGGGNGGASSGSGSGRGRADASATAAPKRRFRPRTVREAILYVVLVVVSLIIVLPLLWVLITSFKTDGDVITNPYGFIPNPFSTEAYATLSSGQQPIFRWLLNSFLAATLQTILILVTASAAAYALARLEFRGKKLVFGLIIATLLVPPVIFLIPNYLIVQNLGWLDTIWAISIPGAASAFGVFFLRQFFVGLPMEIEEAARIDGAGDLRIFLQIIVPLSRPALATLAVLSFLANWNDFLWPIYVLLSPENLTLQPGLSQLQGAYSTHFSIVMAGAVIASVPVLILFALAQRQIVDSVASSGVKG</sequence>
<evidence type="ECO:0000256" key="5">
    <source>
        <dbReference type="ARBA" id="ARBA00022989"/>
    </source>
</evidence>
<gene>
    <name evidence="10" type="ORF">SAMN06309945_2565</name>
</gene>
<keyword evidence="5 7" id="KW-1133">Transmembrane helix</keyword>
<dbReference type="GO" id="GO:0005886">
    <property type="term" value="C:plasma membrane"/>
    <property type="evidence" value="ECO:0007669"/>
    <property type="project" value="UniProtKB-SubCell"/>
</dbReference>
<accession>A0A1T5KVU1</accession>
<evidence type="ECO:0000256" key="1">
    <source>
        <dbReference type="ARBA" id="ARBA00004651"/>
    </source>
</evidence>
<keyword evidence="2 7" id="KW-0813">Transport</keyword>
<feature type="transmembrane region" description="Helical" evidence="7">
    <location>
        <begin position="166"/>
        <end position="187"/>
    </location>
</feature>
<dbReference type="Gene3D" id="1.10.3720.10">
    <property type="entry name" value="MetI-like"/>
    <property type="match status" value="1"/>
</dbReference>
<evidence type="ECO:0000256" key="8">
    <source>
        <dbReference type="SAM" id="MobiDB-lite"/>
    </source>
</evidence>
<dbReference type="Proteomes" id="UP000190857">
    <property type="component" value="Unassembled WGS sequence"/>
</dbReference>
<feature type="transmembrane region" description="Helical" evidence="7">
    <location>
        <begin position="130"/>
        <end position="154"/>
    </location>
</feature>
<dbReference type="STRING" id="123320.SAMN06309945_2565"/>
<dbReference type="GO" id="GO:0055085">
    <property type="term" value="P:transmembrane transport"/>
    <property type="evidence" value="ECO:0007669"/>
    <property type="project" value="InterPro"/>
</dbReference>
<dbReference type="CDD" id="cd06261">
    <property type="entry name" value="TM_PBP2"/>
    <property type="match status" value="1"/>
</dbReference>
<comment type="similarity">
    <text evidence="7">Belongs to the binding-protein-dependent transport system permease family.</text>
</comment>
<dbReference type="InterPro" id="IPR035906">
    <property type="entry name" value="MetI-like_sf"/>
</dbReference>
<feature type="transmembrane region" description="Helical" evidence="7">
    <location>
        <begin position="299"/>
        <end position="320"/>
    </location>
</feature>
<organism evidence="10 11">
    <name type="scientific">Okibacterium fritillariae</name>
    <dbReference type="NCBI Taxonomy" id="123320"/>
    <lineage>
        <taxon>Bacteria</taxon>
        <taxon>Bacillati</taxon>
        <taxon>Actinomycetota</taxon>
        <taxon>Actinomycetes</taxon>
        <taxon>Micrococcales</taxon>
        <taxon>Microbacteriaceae</taxon>
        <taxon>Okibacterium</taxon>
    </lineage>
</organism>
<dbReference type="PANTHER" id="PTHR43744:SF12">
    <property type="entry name" value="ABC TRANSPORTER PERMEASE PROTEIN MG189-RELATED"/>
    <property type="match status" value="1"/>
</dbReference>
<dbReference type="EMBL" id="FUZP01000003">
    <property type="protein sequence ID" value="SKC67922.1"/>
    <property type="molecule type" value="Genomic_DNA"/>
</dbReference>
<dbReference type="RefSeq" id="WP_234991236.1">
    <property type="nucleotide sequence ID" value="NZ_FUZP01000003.1"/>
</dbReference>
<comment type="subcellular location">
    <subcellularLocation>
        <location evidence="1 7">Cell membrane</location>
        <topology evidence="1 7">Multi-pass membrane protein</topology>
    </subcellularLocation>
</comment>
<dbReference type="InterPro" id="IPR000515">
    <property type="entry name" value="MetI-like"/>
</dbReference>
<feature type="transmembrane region" description="Helical" evidence="7">
    <location>
        <begin position="199"/>
        <end position="220"/>
    </location>
</feature>
<reference evidence="10 11" key="1">
    <citation type="submission" date="2017-02" db="EMBL/GenBank/DDBJ databases">
        <authorList>
            <person name="Peterson S.W."/>
        </authorList>
    </citation>
    <scope>NUCLEOTIDE SEQUENCE [LARGE SCALE GENOMIC DNA]</scope>
    <source>
        <strain evidence="10 11">VKM Ac-2059</strain>
    </source>
</reference>
<feature type="compositionally biased region" description="Gly residues" evidence="8">
    <location>
        <begin position="17"/>
        <end position="46"/>
    </location>
</feature>
<keyword evidence="11" id="KW-1185">Reference proteome</keyword>
<keyword evidence="6 7" id="KW-0472">Membrane</keyword>
<keyword evidence="3" id="KW-1003">Cell membrane</keyword>
<evidence type="ECO:0000256" key="4">
    <source>
        <dbReference type="ARBA" id="ARBA00022692"/>
    </source>
</evidence>
<evidence type="ECO:0000256" key="6">
    <source>
        <dbReference type="ARBA" id="ARBA00023136"/>
    </source>
</evidence>
<evidence type="ECO:0000256" key="7">
    <source>
        <dbReference type="RuleBase" id="RU363032"/>
    </source>
</evidence>
<evidence type="ECO:0000256" key="3">
    <source>
        <dbReference type="ARBA" id="ARBA00022475"/>
    </source>
</evidence>
<dbReference type="AlphaFoldDB" id="A0A1T5KVU1"/>
<protein>
    <submittedName>
        <fullName evidence="10">Carbohydrate ABC transporter membrane protein 2, CUT1 family</fullName>
    </submittedName>
</protein>
<feature type="region of interest" description="Disordered" evidence="8">
    <location>
        <begin position="1"/>
        <end position="58"/>
    </location>
</feature>
<feature type="domain" description="ABC transmembrane type-1" evidence="9">
    <location>
        <begin position="131"/>
        <end position="320"/>
    </location>
</feature>
<evidence type="ECO:0000313" key="11">
    <source>
        <dbReference type="Proteomes" id="UP000190857"/>
    </source>
</evidence>
<feature type="transmembrane region" description="Helical" evidence="7">
    <location>
        <begin position="241"/>
        <end position="264"/>
    </location>
</feature>